<evidence type="ECO:0000259" key="2">
    <source>
        <dbReference type="Pfam" id="PF22691"/>
    </source>
</evidence>
<dbReference type="PANTHER" id="PTHR42870">
    <property type="entry name" value="ACETYL-COA C-ACETYLTRANSFERASE"/>
    <property type="match status" value="1"/>
</dbReference>
<gene>
    <name evidence="3" type="ORF">CVT23_06185</name>
</gene>
<dbReference type="RefSeq" id="WP_109792629.1">
    <property type="nucleotide sequence ID" value="NZ_PHIG01000025.1"/>
</dbReference>
<dbReference type="EMBL" id="PHIG01000025">
    <property type="protein sequence ID" value="PJK30529.1"/>
    <property type="molecule type" value="Genomic_DNA"/>
</dbReference>
<evidence type="ECO:0000259" key="1">
    <source>
        <dbReference type="Pfam" id="PF00108"/>
    </source>
</evidence>
<organism evidence="3 4">
    <name type="scientific">Minwuia thermotolerans</name>
    <dbReference type="NCBI Taxonomy" id="2056226"/>
    <lineage>
        <taxon>Bacteria</taxon>
        <taxon>Pseudomonadati</taxon>
        <taxon>Pseudomonadota</taxon>
        <taxon>Alphaproteobacteria</taxon>
        <taxon>Minwuiales</taxon>
        <taxon>Minwuiaceae</taxon>
        <taxon>Minwuia</taxon>
    </lineage>
</organism>
<name>A0A2M9G476_9PROT</name>
<dbReference type="GO" id="GO:0003988">
    <property type="term" value="F:acetyl-CoA C-acyltransferase activity"/>
    <property type="evidence" value="ECO:0007669"/>
    <property type="project" value="UniProtKB-ARBA"/>
</dbReference>
<keyword evidence="4" id="KW-1185">Reference proteome</keyword>
<evidence type="ECO:0000313" key="4">
    <source>
        <dbReference type="Proteomes" id="UP000229498"/>
    </source>
</evidence>
<dbReference type="InterPro" id="IPR016039">
    <property type="entry name" value="Thiolase-like"/>
</dbReference>
<feature type="domain" description="Thiolase C-terminal" evidence="2">
    <location>
        <begin position="267"/>
        <end position="394"/>
    </location>
</feature>
<dbReference type="InterPro" id="IPR020616">
    <property type="entry name" value="Thiolase_N"/>
</dbReference>
<dbReference type="AlphaFoldDB" id="A0A2M9G476"/>
<dbReference type="InterPro" id="IPR055140">
    <property type="entry name" value="Thiolase_C_2"/>
</dbReference>
<dbReference type="InterPro" id="IPR002155">
    <property type="entry name" value="Thiolase"/>
</dbReference>
<dbReference type="Pfam" id="PF00108">
    <property type="entry name" value="Thiolase_N"/>
    <property type="match status" value="1"/>
</dbReference>
<dbReference type="CDD" id="cd00829">
    <property type="entry name" value="SCP-x_thiolase"/>
    <property type="match status" value="1"/>
</dbReference>
<keyword evidence="3" id="KW-0808">Transferase</keyword>
<reference evidence="3 4" key="1">
    <citation type="submission" date="2017-11" db="EMBL/GenBank/DDBJ databases">
        <title>Draft genome sequence of Rhizobiales bacterium SY3-13.</title>
        <authorList>
            <person name="Sun C."/>
        </authorList>
    </citation>
    <scope>NUCLEOTIDE SEQUENCE [LARGE SCALE GENOMIC DNA]</scope>
    <source>
        <strain evidence="3 4">SY3-13</strain>
    </source>
</reference>
<dbReference type="Pfam" id="PF22691">
    <property type="entry name" value="Thiolase_C_1"/>
    <property type="match status" value="1"/>
</dbReference>
<protein>
    <submittedName>
        <fullName evidence="3">Acetyl-CoA acetyltransferase</fullName>
    </submittedName>
</protein>
<evidence type="ECO:0000313" key="3">
    <source>
        <dbReference type="EMBL" id="PJK30529.1"/>
    </source>
</evidence>
<comment type="caution">
    <text evidence="3">The sequence shown here is derived from an EMBL/GenBank/DDBJ whole genome shotgun (WGS) entry which is preliminary data.</text>
</comment>
<accession>A0A2M9G476</accession>
<dbReference type="SUPFAM" id="SSF53901">
    <property type="entry name" value="Thiolase-like"/>
    <property type="match status" value="2"/>
</dbReference>
<dbReference type="Gene3D" id="3.40.47.10">
    <property type="match status" value="1"/>
</dbReference>
<dbReference type="PANTHER" id="PTHR42870:SF1">
    <property type="entry name" value="NON-SPECIFIC LIPID-TRANSFER PROTEIN-LIKE 2"/>
    <property type="match status" value="1"/>
</dbReference>
<feature type="domain" description="Thiolase N-terminal" evidence="1">
    <location>
        <begin position="20"/>
        <end position="228"/>
    </location>
</feature>
<dbReference type="NCBIfam" id="NF004810">
    <property type="entry name" value="PRK06157.1"/>
    <property type="match status" value="1"/>
</dbReference>
<sequence length="402" mass="42682">MPSGIRDKVAILGMGCSKFGERWDCDADDLIVEAYEECLADAGVETSQIEAAWFSTALEEIHVGKSALPLATALRLPYIPVTRVENYCASGTEAFRGAVYAVASGAADIALACGVEKLKDTGYGGLPQNMAGPVANMYWANASAPGSFAQLASAYRKKHGVGADDLKRAMAQVSVKSHANGAKNPKAHLQKAVDTDTVLNAPMVAEPLGLYDCCGVSDGAAAAIVCTTEMAEKLGRKRAEMVSVKALQLAVSNGLEASYNDWDGSYFLTTRHAAKRAYQEAGIKDPRKEVSMFECHDCFSITELVTAEDLFISKEGEAWKDFLDGFFDADGGVPAQIDGGLKCFGHPIGASGLRMLYEMYNQLLGRAGARQLDDPTIGLTHNLGGFPHQNVSSIAIVGLHGA</sequence>
<dbReference type="Proteomes" id="UP000229498">
    <property type="component" value="Unassembled WGS sequence"/>
</dbReference>
<dbReference type="PIRSF" id="PIRSF000429">
    <property type="entry name" value="Ac-CoA_Ac_transf"/>
    <property type="match status" value="1"/>
</dbReference>
<proteinExistence type="predicted"/>
<dbReference type="OrthoDB" id="9785768at2"/>